<dbReference type="Proteomes" id="UP000198870">
    <property type="component" value="Unassembled WGS sequence"/>
</dbReference>
<name>A0A1G5F8R9_9BACT</name>
<dbReference type="RefSeq" id="WP_092210860.1">
    <property type="nucleotide sequence ID" value="NZ_FMUX01000007.1"/>
</dbReference>
<dbReference type="OrthoDB" id="1495231at2"/>
<dbReference type="STRING" id="419481.SAMN05216233_107218"/>
<dbReference type="EMBL" id="FMUX01000007">
    <property type="protein sequence ID" value="SCY35564.1"/>
    <property type="molecule type" value="Genomic_DNA"/>
</dbReference>
<keyword evidence="2" id="KW-1185">Reference proteome</keyword>
<gene>
    <name evidence="1" type="ORF">SAMN05216233_107218</name>
</gene>
<organism evidence="1 2">
    <name type="scientific">Desulfoluna spongiiphila</name>
    <dbReference type="NCBI Taxonomy" id="419481"/>
    <lineage>
        <taxon>Bacteria</taxon>
        <taxon>Pseudomonadati</taxon>
        <taxon>Thermodesulfobacteriota</taxon>
        <taxon>Desulfobacteria</taxon>
        <taxon>Desulfobacterales</taxon>
        <taxon>Desulfolunaceae</taxon>
        <taxon>Desulfoluna</taxon>
    </lineage>
</organism>
<evidence type="ECO:0000313" key="2">
    <source>
        <dbReference type="Proteomes" id="UP000198870"/>
    </source>
</evidence>
<evidence type="ECO:0000313" key="1">
    <source>
        <dbReference type="EMBL" id="SCY35564.1"/>
    </source>
</evidence>
<accession>A0A1G5F8R9</accession>
<protein>
    <submittedName>
        <fullName evidence="1">Uncharacterized protein</fullName>
    </submittedName>
</protein>
<proteinExistence type="predicted"/>
<sequence length="146" mass="16430">MRAKEIVYPVLCFSQGVIYIAVNEEALTTCNANAIKKGWFKKMVIVAPDGMKYTVSDARKIHGVGPFWGYNIFLNQKVKVGIDFEGKPSQVNVYDVKKLVEKSLESWDGWVSSGSFNEIQEKIKEAKTIKEIVDVLYSEQCKGNSV</sequence>
<reference evidence="1 2" key="1">
    <citation type="submission" date="2016-10" db="EMBL/GenBank/DDBJ databases">
        <authorList>
            <person name="de Groot N.N."/>
        </authorList>
    </citation>
    <scope>NUCLEOTIDE SEQUENCE [LARGE SCALE GENOMIC DNA]</scope>
    <source>
        <strain evidence="1 2">AA1</strain>
    </source>
</reference>
<dbReference type="AlphaFoldDB" id="A0A1G5F8R9"/>